<proteinExistence type="predicted"/>
<gene>
    <name evidence="7" type="ORF">DI609_07065</name>
</gene>
<keyword evidence="3 5" id="KW-1133">Transmembrane helix</keyword>
<feature type="domain" description="Integral membrane bound transporter" evidence="6">
    <location>
        <begin position="56"/>
        <end position="178"/>
    </location>
</feature>
<evidence type="ECO:0000259" key="6">
    <source>
        <dbReference type="Pfam" id="PF13515"/>
    </source>
</evidence>
<name>A0A2W5B2N4_9CORY</name>
<keyword evidence="2 5" id="KW-0812">Transmembrane</keyword>
<feature type="transmembrane region" description="Helical" evidence="5">
    <location>
        <begin position="116"/>
        <end position="134"/>
    </location>
</feature>
<comment type="subcellular location">
    <subcellularLocation>
        <location evidence="1">Membrane</location>
        <topology evidence="1">Multi-pass membrane protein</topology>
    </subcellularLocation>
</comment>
<sequence>MGTTGEESPKKTPAVARVRRTTREQLRQANESLKSRFTRVRTRLLFMLQCTLGAGLAFFVAHDFFGHEQPFFAPMAVIIILGLSGSDRLSRAIDMSVGGVIGVLVGTGLVDALGTGPIHMTIIIGLALIIGSFVTSSQLVSNQIVIAAILIATILPPEEMGGINRAIDAVIGAVIGVTMIVLIPTSPLRQGRVEVSKVLGVASSVLSDVARGLTDGDPSGIREARNAVRGTQGDINRMLAATKGGAETAKLSPFLWGSQRTVKSLERILTPVDNAVRGTRVLSRRALVLAEDHDSASPEQIELIMELSDVMMELSDLYSHQPSRRESKDEAHVMPELVKHLRQLGARCSMDVAGDKPVLSAYSVLAQTRSIIVDLLMVCGMSRESALAQLVPTSAHPAYPPEVWEGD</sequence>
<comment type="caution">
    <text evidence="7">The sequence shown here is derived from an EMBL/GenBank/DDBJ whole genome shotgun (WGS) entry which is preliminary data.</text>
</comment>
<organism evidence="7 8">
    <name type="scientific">Corynebacterium urealyticum</name>
    <dbReference type="NCBI Taxonomy" id="43771"/>
    <lineage>
        <taxon>Bacteria</taxon>
        <taxon>Bacillati</taxon>
        <taxon>Actinomycetota</taxon>
        <taxon>Actinomycetes</taxon>
        <taxon>Mycobacteriales</taxon>
        <taxon>Corynebacteriaceae</taxon>
        <taxon>Corynebacterium</taxon>
    </lineage>
</organism>
<dbReference type="Pfam" id="PF13515">
    <property type="entry name" value="FUSC_2"/>
    <property type="match status" value="1"/>
</dbReference>
<evidence type="ECO:0000256" key="1">
    <source>
        <dbReference type="ARBA" id="ARBA00004141"/>
    </source>
</evidence>
<keyword evidence="4 5" id="KW-0472">Membrane</keyword>
<dbReference type="AlphaFoldDB" id="A0A2W5B2N4"/>
<feature type="transmembrane region" description="Helical" evidence="5">
    <location>
        <begin position="139"/>
        <end position="157"/>
    </location>
</feature>
<accession>A0A2W5B2N4</accession>
<evidence type="ECO:0000256" key="2">
    <source>
        <dbReference type="ARBA" id="ARBA00022692"/>
    </source>
</evidence>
<protein>
    <recommendedName>
        <fullName evidence="6">Integral membrane bound transporter domain-containing protein</fullName>
    </recommendedName>
</protein>
<evidence type="ECO:0000256" key="4">
    <source>
        <dbReference type="ARBA" id="ARBA00023136"/>
    </source>
</evidence>
<dbReference type="InterPro" id="IPR049453">
    <property type="entry name" value="Memb_transporter_dom"/>
</dbReference>
<evidence type="ECO:0000256" key="3">
    <source>
        <dbReference type="ARBA" id="ARBA00022989"/>
    </source>
</evidence>
<evidence type="ECO:0000313" key="8">
    <source>
        <dbReference type="Proteomes" id="UP000249451"/>
    </source>
</evidence>
<reference evidence="7 8" key="1">
    <citation type="submission" date="2017-11" db="EMBL/GenBank/DDBJ databases">
        <title>Infants hospitalized years apart are colonized by the same room-sourced microbial strains.</title>
        <authorList>
            <person name="Brooks B."/>
            <person name="Olm M.R."/>
            <person name="Firek B.A."/>
            <person name="Baker R."/>
            <person name="Thomas B.C."/>
            <person name="Morowitz M.J."/>
            <person name="Banfield J.F."/>
        </authorList>
    </citation>
    <scope>NUCLEOTIDE SEQUENCE [LARGE SCALE GENOMIC DNA]</scope>
    <source>
        <strain evidence="7">S2_012_000_R3_87</strain>
    </source>
</reference>
<dbReference type="GO" id="GO:0016020">
    <property type="term" value="C:membrane"/>
    <property type="evidence" value="ECO:0007669"/>
    <property type="project" value="UniProtKB-SubCell"/>
</dbReference>
<feature type="transmembrane region" description="Helical" evidence="5">
    <location>
        <begin position="163"/>
        <end position="183"/>
    </location>
</feature>
<feature type="transmembrane region" description="Helical" evidence="5">
    <location>
        <begin position="44"/>
        <end position="65"/>
    </location>
</feature>
<evidence type="ECO:0000313" key="7">
    <source>
        <dbReference type="EMBL" id="PZP00054.1"/>
    </source>
</evidence>
<dbReference type="Proteomes" id="UP000249451">
    <property type="component" value="Unassembled WGS sequence"/>
</dbReference>
<dbReference type="EMBL" id="QFNY01000155">
    <property type="protein sequence ID" value="PZP00054.1"/>
    <property type="molecule type" value="Genomic_DNA"/>
</dbReference>
<evidence type="ECO:0000256" key="5">
    <source>
        <dbReference type="SAM" id="Phobius"/>
    </source>
</evidence>